<protein>
    <submittedName>
        <fullName evidence="1">Uncharacterized protein</fullName>
    </submittedName>
</protein>
<evidence type="ECO:0000313" key="1">
    <source>
        <dbReference type="EMBL" id="ATW62906.1"/>
    </source>
</evidence>
<dbReference type="EMBL" id="MG324353">
    <property type="protein sequence ID" value="ATW62906.1"/>
    <property type="molecule type" value="Genomic_DNA"/>
</dbReference>
<gene>
    <name evidence="1" type="ORF">phi673_gp44</name>
</gene>
<name>A0A2H4PIX6_9CAUD</name>
<evidence type="ECO:0000313" key="2">
    <source>
        <dbReference type="Proteomes" id="UP000241893"/>
    </source>
</evidence>
<accession>A0A2H4PIX6</accession>
<organism evidence="1 2">
    <name type="scientific">Corynebacterium phage phi673</name>
    <dbReference type="NCBI Taxonomy" id="2052821"/>
    <lineage>
        <taxon>Viruses</taxon>
        <taxon>Duplodnaviria</taxon>
        <taxon>Heunggongvirae</taxon>
        <taxon>Uroviricota</taxon>
        <taxon>Caudoviricetes</taxon>
        <taxon>Ikedavirus</taxon>
        <taxon>Ikedavirus phi673</taxon>
    </lineage>
</organism>
<dbReference type="Proteomes" id="UP000241893">
    <property type="component" value="Segment"/>
</dbReference>
<dbReference type="OrthoDB" id="31641at10239"/>
<sequence>MSWTCGSISLHPSTIMCWVITLCDWSSRVIISPNFVVPSKSLPTPDQMVHTNKGKVGRWYPEGFIIVADYAGVELLPHAGSASMKAGSKVNTTELVAALAAAHQWHTHWSAKVGKK</sequence>
<reference evidence="1 2" key="1">
    <citation type="submission" date="2017-10" db="EMBL/GenBank/DDBJ databases">
        <title>Complete nucleotide sequences and annotations of phi673 and phi674, two new lytic phages of Corynebacterium glutamicum ATCC 13032.</title>
        <authorList>
            <person name="Yomantas Y.A.V."/>
            <person name="Abalakina E.G."/>
            <person name="Lobanova J.S."/>
            <person name="Mamontov V.A."/>
            <person name="Stoynova N.V."/>
            <person name="Mashko S.V."/>
        </authorList>
    </citation>
    <scope>NUCLEOTIDE SEQUENCE [LARGE SCALE GENOMIC DNA]</scope>
</reference>
<keyword evidence="2" id="KW-1185">Reference proteome</keyword>
<proteinExistence type="predicted"/>